<sequence length="108" mass="12259">MSDAYENVMGGKLKLKGTGIKKKKRTSEGTEEASSSVDASSSSAVPPPPEQKLHTATERRRLEKQQQRTFERIEKGEYQSHKERVQSFNKYLNSLTEHYDMPKVSKGN</sequence>
<dbReference type="Pfam" id="PF08555">
    <property type="entry name" value="FAM32A"/>
    <property type="match status" value="1"/>
</dbReference>
<feature type="compositionally biased region" description="Basic residues" evidence="1">
    <location>
        <begin position="13"/>
        <end position="25"/>
    </location>
</feature>
<dbReference type="PANTHER" id="PTHR13282:SF6">
    <property type="entry name" value="PROTEIN FAM32A"/>
    <property type="match status" value="1"/>
</dbReference>
<organism evidence="2">
    <name type="scientific">Haptolina ericina</name>
    <dbReference type="NCBI Taxonomy" id="156174"/>
    <lineage>
        <taxon>Eukaryota</taxon>
        <taxon>Haptista</taxon>
        <taxon>Haptophyta</taxon>
        <taxon>Prymnesiophyceae</taxon>
        <taxon>Prymnesiales</taxon>
        <taxon>Prymnesiaceae</taxon>
        <taxon>Haptolina</taxon>
    </lineage>
</organism>
<dbReference type="InterPro" id="IPR013865">
    <property type="entry name" value="FAM32A"/>
</dbReference>
<gene>
    <name evidence="2" type="ORF">HERI1096_LOCUS8461</name>
</gene>
<protein>
    <recommendedName>
        <fullName evidence="3">DUF1754-domain-containing protein</fullName>
    </recommendedName>
</protein>
<evidence type="ECO:0000256" key="1">
    <source>
        <dbReference type="SAM" id="MobiDB-lite"/>
    </source>
</evidence>
<accession>A0A7S3AMM2</accession>
<feature type="region of interest" description="Disordered" evidence="1">
    <location>
        <begin position="1"/>
        <end position="81"/>
    </location>
</feature>
<dbReference type="AlphaFoldDB" id="A0A7S3AMM2"/>
<feature type="compositionally biased region" description="Basic and acidic residues" evidence="1">
    <location>
        <begin position="51"/>
        <end position="81"/>
    </location>
</feature>
<feature type="compositionally biased region" description="Low complexity" evidence="1">
    <location>
        <begin position="33"/>
        <end position="44"/>
    </location>
</feature>
<dbReference type="EMBL" id="HBHX01015109">
    <property type="protein sequence ID" value="CAE0107802.1"/>
    <property type="molecule type" value="Transcribed_RNA"/>
</dbReference>
<dbReference type="PANTHER" id="PTHR13282">
    <property type="entry name" value="PROTEIN FAM32A"/>
    <property type="match status" value="1"/>
</dbReference>
<evidence type="ECO:0008006" key="3">
    <source>
        <dbReference type="Google" id="ProtNLM"/>
    </source>
</evidence>
<proteinExistence type="predicted"/>
<reference evidence="2" key="1">
    <citation type="submission" date="2021-01" db="EMBL/GenBank/DDBJ databases">
        <authorList>
            <person name="Corre E."/>
            <person name="Pelletier E."/>
            <person name="Niang G."/>
            <person name="Scheremetjew M."/>
            <person name="Finn R."/>
            <person name="Kale V."/>
            <person name="Holt S."/>
            <person name="Cochrane G."/>
            <person name="Meng A."/>
            <person name="Brown T."/>
            <person name="Cohen L."/>
        </authorList>
    </citation>
    <scope>NUCLEOTIDE SEQUENCE</scope>
    <source>
        <strain evidence="2">CCMP281</strain>
    </source>
</reference>
<name>A0A7S3AMM2_9EUKA</name>
<dbReference type="GO" id="GO:0005730">
    <property type="term" value="C:nucleolus"/>
    <property type="evidence" value="ECO:0007669"/>
    <property type="project" value="TreeGrafter"/>
</dbReference>
<evidence type="ECO:0000313" key="2">
    <source>
        <dbReference type="EMBL" id="CAE0107802.1"/>
    </source>
</evidence>